<dbReference type="PANTHER" id="PTHR36067:SF1">
    <property type="entry name" value="EXPRESSED PROTEIN"/>
    <property type="match status" value="1"/>
</dbReference>
<keyword evidence="2" id="KW-1185">Reference proteome</keyword>
<dbReference type="EMBL" id="JACMSC010000017">
    <property type="protein sequence ID" value="KAG6478010.1"/>
    <property type="molecule type" value="Genomic_DNA"/>
</dbReference>
<gene>
    <name evidence="1" type="ORF">ZIOFF_061442</name>
</gene>
<name>A0A8J5EZ78_ZINOF</name>
<proteinExistence type="predicted"/>
<dbReference type="Proteomes" id="UP000734854">
    <property type="component" value="Unassembled WGS sequence"/>
</dbReference>
<dbReference type="OrthoDB" id="735913at2759"/>
<reference evidence="1 2" key="1">
    <citation type="submission" date="2020-08" db="EMBL/GenBank/DDBJ databases">
        <title>Plant Genome Project.</title>
        <authorList>
            <person name="Zhang R.-G."/>
        </authorList>
    </citation>
    <scope>NUCLEOTIDE SEQUENCE [LARGE SCALE GENOMIC DNA]</scope>
    <source>
        <tissue evidence="1">Rhizome</tissue>
    </source>
</reference>
<sequence>MSDIALLVAEDYEERRRRRSEGWEKEEKRVRFLATFSAMEVARKTAAMALKEVRRAVEPRSSVGSAAFDGLFSA</sequence>
<evidence type="ECO:0000313" key="1">
    <source>
        <dbReference type="EMBL" id="KAG6478010.1"/>
    </source>
</evidence>
<protein>
    <submittedName>
        <fullName evidence="1">Uncharacterized protein</fullName>
    </submittedName>
</protein>
<evidence type="ECO:0000313" key="2">
    <source>
        <dbReference type="Proteomes" id="UP000734854"/>
    </source>
</evidence>
<dbReference type="AlphaFoldDB" id="A0A8J5EZ78"/>
<comment type="caution">
    <text evidence="1">The sequence shown here is derived from an EMBL/GenBank/DDBJ whole genome shotgun (WGS) entry which is preliminary data.</text>
</comment>
<organism evidence="1 2">
    <name type="scientific">Zingiber officinale</name>
    <name type="common">Ginger</name>
    <name type="synonym">Amomum zingiber</name>
    <dbReference type="NCBI Taxonomy" id="94328"/>
    <lineage>
        <taxon>Eukaryota</taxon>
        <taxon>Viridiplantae</taxon>
        <taxon>Streptophyta</taxon>
        <taxon>Embryophyta</taxon>
        <taxon>Tracheophyta</taxon>
        <taxon>Spermatophyta</taxon>
        <taxon>Magnoliopsida</taxon>
        <taxon>Liliopsida</taxon>
        <taxon>Zingiberales</taxon>
        <taxon>Zingiberaceae</taxon>
        <taxon>Zingiber</taxon>
    </lineage>
</organism>
<accession>A0A8J5EZ78</accession>
<dbReference type="PANTHER" id="PTHR36067">
    <property type="entry name" value="EXPRESSED PROTEIN"/>
    <property type="match status" value="1"/>
</dbReference>